<reference evidence="2 3" key="1">
    <citation type="submission" date="2021-06" db="EMBL/GenBank/DDBJ databases">
        <authorList>
            <person name="Palmer J.M."/>
        </authorList>
    </citation>
    <scope>NUCLEOTIDE SEQUENCE [LARGE SCALE GENOMIC DNA]</scope>
    <source>
        <strain evidence="3">if_2019</strain>
        <tissue evidence="2">Muscle</tissue>
    </source>
</reference>
<evidence type="ECO:0000256" key="1">
    <source>
        <dbReference type="SAM" id="Phobius"/>
    </source>
</evidence>
<keyword evidence="1" id="KW-0472">Membrane</keyword>
<dbReference type="Proteomes" id="UP001482620">
    <property type="component" value="Unassembled WGS sequence"/>
</dbReference>
<protein>
    <submittedName>
        <fullName evidence="2">Uncharacterized protein</fullName>
    </submittedName>
</protein>
<keyword evidence="1" id="KW-0812">Transmembrane</keyword>
<accession>A0ABV0UR66</accession>
<dbReference type="EMBL" id="JAHRIQ010078751">
    <property type="protein sequence ID" value="MEQ2246413.1"/>
    <property type="molecule type" value="Genomic_DNA"/>
</dbReference>
<feature type="transmembrane region" description="Helical" evidence="1">
    <location>
        <begin position="55"/>
        <end position="77"/>
    </location>
</feature>
<feature type="transmembrane region" description="Helical" evidence="1">
    <location>
        <begin position="28"/>
        <end position="48"/>
    </location>
</feature>
<gene>
    <name evidence="2" type="ORF">ILYODFUR_038232</name>
</gene>
<sequence>MNVCLVSSLSYALFHLDTYHCVSFSDLIPLITPPSVSSALLGLSCFSFSSDCPHLLALSFSSLSLYIYCVVVTVSLLESPKILLHAPCSLASVDLPTDSATCQS</sequence>
<keyword evidence="1" id="KW-1133">Transmembrane helix</keyword>
<keyword evidence="3" id="KW-1185">Reference proteome</keyword>
<evidence type="ECO:0000313" key="3">
    <source>
        <dbReference type="Proteomes" id="UP001482620"/>
    </source>
</evidence>
<organism evidence="2 3">
    <name type="scientific">Ilyodon furcidens</name>
    <name type="common">goldbreast splitfin</name>
    <dbReference type="NCBI Taxonomy" id="33524"/>
    <lineage>
        <taxon>Eukaryota</taxon>
        <taxon>Metazoa</taxon>
        <taxon>Chordata</taxon>
        <taxon>Craniata</taxon>
        <taxon>Vertebrata</taxon>
        <taxon>Euteleostomi</taxon>
        <taxon>Actinopterygii</taxon>
        <taxon>Neopterygii</taxon>
        <taxon>Teleostei</taxon>
        <taxon>Neoteleostei</taxon>
        <taxon>Acanthomorphata</taxon>
        <taxon>Ovalentaria</taxon>
        <taxon>Atherinomorphae</taxon>
        <taxon>Cyprinodontiformes</taxon>
        <taxon>Goodeidae</taxon>
        <taxon>Ilyodon</taxon>
    </lineage>
</organism>
<proteinExistence type="predicted"/>
<comment type="caution">
    <text evidence="2">The sequence shown here is derived from an EMBL/GenBank/DDBJ whole genome shotgun (WGS) entry which is preliminary data.</text>
</comment>
<evidence type="ECO:0000313" key="2">
    <source>
        <dbReference type="EMBL" id="MEQ2246413.1"/>
    </source>
</evidence>
<name>A0ABV0UR66_9TELE</name>